<evidence type="ECO:0000256" key="1">
    <source>
        <dbReference type="SAM" id="MobiDB-lite"/>
    </source>
</evidence>
<dbReference type="Proteomes" id="UP000664859">
    <property type="component" value="Unassembled WGS sequence"/>
</dbReference>
<protein>
    <submittedName>
        <fullName evidence="3">Uncharacterized protein</fullName>
    </submittedName>
</protein>
<dbReference type="AlphaFoldDB" id="A0A836C9E1"/>
<keyword evidence="2" id="KW-0472">Membrane</keyword>
<comment type="caution">
    <text evidence="3">The sequence shown here is derived from an EMBL/GenBank/DDBJ whole genome shotgun (WGS) entry which is preliminary data.</text>
</comment>
<organism evidence="3 4">
    <name type="scientific">Tribonema minus</name>
    <dbReference type="NCBI Taxonomy" id="303371"/>
    <lineage>
        <taxon>Eukaryota</taxon>
        <taxon>Sar</taxon>
        <taxon>Stramenopiles</taxon>
        <taxon>Ochrophyta</taxon>
        <taxon>PX clade</taxon>
        <taxon>Xanthophyceae</taxon>
        <taxon>Tribonematales</taxon>
        <taxon>Tribonemataceae</taxon>
        <taxon>Tribonema</taxon>
    </lineage>
</organism>
<evidence type="ECO:0000313" key="4">
    <source>
        <dbReference type="Proteomes" id="UP000664859"/>
    </source>
</evidence>
<sequence>MRRALIRVANFLAARIAESAANDVQIYGGYFDARFAVSYTDVSSKGCFGGLDLGTCKPPSDLWLQDWMAEYNSISAAGTYCLSCCSNSAPYGGTNANPEEEADTWDLTCQLASTTQKKFVNVFGYEFIFLRNSHNGDLDLVRCQIPRTACTYKSDGNLEGTCVSDGSYLHGYTLRVGVRMQGTPLGPSRKQVTWCSVTTEEGRTSPTSFHENIIMVHDNSDGYALSPWWGILLALLFLAVASAAARWLRADHCLVCGHRLVWLRRVCLPCRYYGYQLPSGSVLKLVEQKRAAAAAADEHCGSPAAGGVTLQSAASTLKSAGNALTSLTRSWRPGKPAKVAPAEAASDAPS</sequence>
<evidence type="ECO:0000313" key="3">
    <source>
        <dbReference type="EMBL" id="KAG5177970.1"/>
    </source>
</evidence>
<accession>A0A836C9E1</accession>
<feature type="transmembrane region" description="Helical" evidence="2">
    <location>
        <begin position="228"/>
        <end position="248"/>
    </location>
</feature>
<proteinExistence type="predicted"/>
<feature type="region of interest" description="Disordered" evidence="1">
    <location>
        <begin position="327"/>
        <end position="350"/>
    </location>
</feature>
<keyword evidence="2" id="KW-1133">Transmembrane helix</keyword>
<reference evidence="3" key="1">
    <citation type="submission" date="2021-02" db="EMBL/GenBank/DDBJ databases">
        <title>First Annotated Genome of the Yellow-green Alga Tribonema minus.</title>
        <authorList>
            <person name="Mahan K.M."/>
        </authorList>
    </citation>
    <scope>NUCLEOTIDE SEQUENCE</scope>
    <source>
        <strain evidence="3">UTEX B ZZ1240</strain>
    </source>
</reference>
<name>A0A836C9E1_9STRA</name>
<gene>
    <name evidence="3" type="ORF">JKP88DRAFT_281462</name>
</gene>
<dbReference type="EMBL" id="JAFCMP010000519">
    <property type="protein sequence ID" value="KAG5177970.1"/>
    <property type="molecule type" value="Genomic_DNA"/>
</dbReference>
<keyword evidence="4" id="KW-1185">Reference proteome</keyword>
<evidence type="ECO:0000256" key="2">
    <source>
        <dbReference type="SAM" id="Phobius"/>
    </source>
</evidence>
<keyword evidence="2" id="KW-0812">Transmembrane</keyword>